<reference evidence="2 3" key="1">
    <citation type="journal article" date="2009" name="Nature">
        <title>Evolution of pathogenicity and sexual reproduction in eight Candida genomes.</title>
        <authorList>
            <person name="Butler G."/>
            <person name="Rasmussen M.D."/>
            <person name="Lin M.F."/>
            <person name="Santos M.A."/>
            <person name="Sakthikumar S."/>
            <person name="Munro C.A."/>
            <person name="Rheinbay E."/>
            <person name="Grabherr M."/>
            <person name="Forche A."/>
            <person name="Reedy J.L."/>
            <person name="Agrafioti I."/>
            <person name="Arnaud M.B."/>
            <person name="Bates S."/>
            <person name="Brown A.J."/>
            <person name="Brunke S."/>
            <person name="Costanzo M.C."/>
            <person name="Fitzpatrick D.A."/>
            <person name="de Groot P.W."/>
            <person name="Harris D."/>
            <person name="Hoyer L.L."/>
            <person name="Hube B."/>
            <person name="Klis F.M."/>
            <person name="Kodira C."/>
            <person name="Lennard N."/>
            <person name="Logue M.E."/>
            <person name="Martin R."/>
            <person name="Neiman A.M."/>
            <person name="Nikolaou E."/>
            <person name="Quail M.A."/>
            <person name="Quinn J."/>
            <person name="Santos M.C."/>
            <person name="Schmitzberger F.F."/>
            <person name="Sherlock G."/>
            <person name="Shah P."/>
            <person name="Silverstein K.A."/>
            <person name="Skrzypek M.S."/>
            <person name="Soll D."/>
            <person name="Staggs R."/>
            <person name="Stansfield I."/>
            <person name="Stumpf M.P."/>
            <person name="Sudbery P.E."/>
            <person name="Srikantha T."/>
            <person name="Zeng Q."/>
            <person name="Berman J."/>
            <person name="Berriman M."/>
            <person name="Heitman J."/>
            <person name="Gow N.A."/>
            <person name="Lorenz M.C."/>
            <person name="Birren B.W."/>
            <person name="Kellis M."/>
            <person name="Cuomo C.A."/>
        </authorList>
    </citation>
    <scope>NUCLEOTIDE SEQUENCE [LARGE SCALE GENOMIC DNA]</scope>
    <source>
        <strain evidence="3">ATCC MYA-3404 / T1</strain>
    </source>
</reference>
<dbReference type="eggNOG" id="ENOG502RQ50">
    <property type="taxonomic scope" value="Eukaryota"/>
</dbReference>
<gene>
    <name evidence="2" type="ORF">CTRG_03141</name>
</gene>
<dbReference type="VEuPathDB" id="FungiDB:CTRG_03141"/>
<keyword evidence="3" id="KW-1185">Reference proteome</keyword>
<feature type="compositionally biased region" description="Polar residues" evidence="1">
    <location>
        <begin position="45"/>
        <end position="56"/>
    </location>
</feature>
<name>C5MAP9_CANTT</name>
<dbReference type="Proteomes" id="UP000002037">
    <property type="component" value="Unassembled WGS sequence"/>
</dbReference>
<proteinExistence type="predicted"/>
<feature type="region of interest" description="Disordered" evidence="1">
    <location>
        <begin position="1"/>
        <end position="56"/>
    </location>
</feature>
<evidence type="ECO:0000256" key="1">
    <source>
        <dbReference type="SAM" id="MobiDB-lite"/>
    </source>
</evidence>
<evidence type="ECO:0000313" key="3">
    <source>
        <dbReference type="Proteomes" id="UP000002037"/>
    </source>
</evidence>
<accession>C5MAP9</accession>
<organism evidence="2 3">
    <name type="scientific">Candida tropicalis (strain ATCC MYA-3404 / T1)</name>
    <name type="common">Yeast</name>
    <dbReference type="NCBI Taxonomy" id="294747"/>
    <lineage>
        <taxon>Eukaryota</taxon>
        <taxon>Fungi</taxon>
        <taxon>Dikarya</taxon>
        <taxon>Ascomycota</taxon>
        <taxon>Saccharomycotina</taxon>
        <taxon>Pichiomycetes</taxon>
        <taxon>Debaryomycetaceae</taxon>
        <taxon>Candida/Lodderomyces clade</taxon>
        <taxon>Candida</taxon>
    </lineage>
</organism>
<sequence>MSIESEKIETPLQEVTPTESINTKTPDHQSEVSPEPNKVEKVKSEANNSKPKTTSTILKIKIRPPKPQKEESVVEEEEEESVAEFESSIDNLDSIDLDQQSPEELHKIYEIYQKRFKSSIKKSNKLFESLRNQNTTLSYYQRRNQSFLTILQDIEQQQQEEEQKNKEDKGDELMNRMKKIIEKMPRCKDSLIPFVELFENEKINKNKLIDLYVIEKIPDLINDDLVKLKTNPQNIENWCIRNNPNLINLNYKPLTIDNLQDYNGGTEYLLNLNDDFLSNQTSSHRKKRKLDKK</sequence>
<dbReference type="OrthoDB" id="4024787at2759"/>
<evidence type="ECO:0000313" key="2">
    <source>
        <dbReference type="EMBL" id="EER32716.1"/>
    </source>
</evidence>
<dbReference type="RefSeq" id="XP_002548844.1">
    <property type="nucleotide sequence ID" value="XM_002548798.1"/>
</dbReference>
<dbReference type="GeneID" id="8299769"/>
<feature type="compositionally biased region" description="Polar residues" evidence="1">
    <location>
        <begin position="13"/>
        <end position="24"/>
    </location>
</feature>
<dbReference type="HOGENOM" id="CLU_949944_0_0_1"/>
<protein>
    <submittedName>
        <fullName evidence="2">Uncharacterized protein</fullName>
    </submittedName>
</protein>
<dbReference type="EMBL" id="GG692398">
    <property type="protein sequence ID" value="EER32716.1"/>
    <property type="molecule type" value="Genomic_DNA"/>
</dbReference>
<dbReference type="AlphaFoldDB" id="C5MAP9"/>
<dbReference type="KEGG" id="ctp:CTRG_03141"/>